<organism evidence="1 2">
    <name type="scientific">Choiromyces venosus 120613-1</name>
    <dbReference type="NCBI Taxonomy" id="1336337"/>
    <lineage>
        <taxon>Eukaryota</taxon>
        <taxon>Fungi</taxon>
        <taxon>Dikarya</taxon>
        <taxon>Ascomycota</taxon>
        <taxon>Pezizomycotina</taxon>
        <taxon>Pezizomycetes</taxon>
        <taxon>Pezizales</taxon>
        <taxon>Tuberaceae</taxon>
        <taxon>Choiromyces</taxon>
    </lineage>
</organism>
<gene>
    <name evidence="1" type="ORF">L873DRAFT_573278</name>
</gene>
<keyword evidence="2" id="KW-1185">Reference proteome</keyword>
<name>A0A3N4JYS5_9PEZI</name>
<reference evidence="1 2" key="1">
    <citation type="journal article" date="2018" name="Nat. Ecol. Evol.">
        <title>Pezizomycetes genomes reveal the molecular basis of ectomycorrhizal truffle lifestyle.</title>
        <authorList>
            <person name="Murat C."/>
            <person name="Payen T."/>
            <person name="Noel B."/>
            <person name="Kuo A."/>
            <person name="Morin E."/>
            <person name="Chen J."/>
            <person name="Kohler A."/>
            <person name="Krizsan K."/>
            <person name="Balestrini R."/>
            <person name="Da Silva C."/>
            <person name="Montanini B."/>
            <person name="Hainaut M."/>
            <person name="Levati E."/>
            <person name="Barry K.W."/>
            <person name="Belfiori B."/>
            <person name="Cichocki N."/>
            <person name="Clum A."/>
            <person name="Dockter R.B."/>
            <person name="Fauchery L."/>
            <person name="Guy J."/>
            <person name="Iotti M."/>
            <person name="Le Tacon F."/>
            <person name="Lindquist E.A."/>
            <person name="Lipzen A."/>
            <person name="Malagnac F."/>
            <person name="Mello A."/>
            <person name="Molinier V."/>
            <person name="Miyauchi S."/>
            <person name="Poulain J."/>
            <person name="Riccioni C."/>
            <person name="Rubini A."/>
            <person name="Sitrit Y."/>
            <person name="Splivallo R."/>
            <person name="Traeger S."/>
            <person name="Wang M."/>
            <person name="Zifcakova L."/>
            <person name="Wipf D."/>
            <person name="Zambonelli A."/>
            <person name="Paolocci F."/>
            <person name="Nowrousian M."/>
            <person name="Ottonello S."/>
            <person name="Baldrian P."/>
            <person name="Spatafora J.W."/>
            <person name="Henrissat B."/>
            <person name="Nagy L.G."/>
            <person name="Aury J.M."/>
            <person name="Wincker P."/>
            <person name="Grigoriev I.V."/>
            <person name="Bonfante P."/>
            <person name="Martin F.M."/>
        </authorList>
    </citation>
    <scope>NUCLEOTIDE SEQUENCE [LARGE SCALE GENOMIC DNA]</scope>
    <source>
        <strain evidence="1 2">120613-1</strain>
    </source>
</reference>
<dbReference type="Gene3D" id="3.30.420.10">
    <property type="entry name" value="Ribonuclease H-like superfamily/Ribonuclease H"/>
    <property type="match status" value="1"/>
</dbReference>
<evidence type="ECO:0000313" key="2">
    <source>
        <dbReference type="Proteomes" id="UP000276215"/>
    </source>
</evidence>
<dbReference type="OrthoDB" id="5401962at2759"/>
<dbReference type="PANTHER" id="PTHR35871">
    <property type="entry name" value="EXPRESSED PROTEIN"/>
    <property type="match status" value="1"/>
</dbReference>
<dbReference type="Proteomes" id="UP000276215">
    <property type="component" value="Unassembled WGS sequence"/>
</dbReference>
<proteinExistence type="predicted"/>
<dbReference type="PANTHER" id="PTHR35871:SF1">
    <property type="entry name" value="CXC1-LIKE CYSTEINE CLUSTER ASSOCIATED WITH KDZ TRANSPOSASES DOMAIN-CONTAINING PROTEIN"/>
    <property type="match status" value="1"/>
</dbReference>
<sequence length="162" mass="19213">MLNGNVLPVRSYPLLAQKSVRYPSLSLKIQLLMWFIIIACCARRILSLQYDFLNQKGKLQEMIEATGHTVLFYPKFHCELNWIEYYWGQVKRYTRDNCEYNYEGLKTIIPQALSSVKPTTISLFYARTQRIMEAYHNGLTYGSTGYHEYLSHRRVRHLEDDF</sequence>
<evidence type="ECO:0000313" key="1">
    <source>
        <dbReference type="EMBL" id="RPB02022.1"/>
    </source>
</evidence>
<dbReference type="EMBL" id="ML120370">
    <property type="protein sequence ID" value="RPB02022.1"/>
    <property type="molecule type" value="Genomic_DNA"/>
</dbReference>
<dbReference type="InterPro" id="IPR036397">
    <property type="entry name" value="RNaseH_sf"/>
</dbReference>
<dbReference type="STRING" id="1336337.A0A3N4JYS5"/>
<dbReference type="AlphaFoldDB" id="A0A3N4JYS5"/>
<evidence type="ECO:0008006" key="3">
    <source>
        <dbReference type="Google" id="ProtNLM"/>
    </source>
</evidence>
<protein>
    <recommendedName>
        <fullName evidence="3">Tc1-like transposase DDE domain-containing protein</fullName>
    </recommendedName>
</protein>
<dbReference type="GO" id="GO:0003676">
    <property type="term" value="F:nucleic acid binding"/>
    <property type="evidence" value="ECO:0007669"/>
    <property type="project" value="InterPro"/>
</dbReference>
<accession>A0A3N4JYS5</accession>